<feature type="transmembrane region" description="Helical" evidence="2">
    <location>
        <begin position="92"/>
        <end position="111"/>
    </location>
</feature>
<keyword evidence="2" id="KW-1133">Transmembrane helix</keyword>
<evidence type="ECO:0000256" key="2">
    <source>
        <dbReference type="SAM" id="Phobius"/>
    </source>
</evidence>
<feature type="transmembrane region" description="Helical" evidence="2">
    <location>
        <begin position="149"/>
        <end position="167"/>
    </location>
</feature>
<evidence type="ECO:0000313" key="4">
    <source>
        <dbReference type="Proteomes" id="UP000269923"/>
    </source>
</evidence>
<protein>
    <submittedName>
        <fullName evidence="3">Uncharacterized protein</fullName>
    </submittedName>
</protein>
<organism evidence="3 4">
    <name type="scientific">Conchiformibius steedae</name>
    <dbReference type="NCBI Taxonomy" id="153493"/>
    <lineage>
        <taxon>Bacteria</taxon>
        <taxon>Pseudomonadati</taxon>
        <taxon>Pseudomonadota</taxon>
        <taxon>Betaproteobacteria</taxon>
        <taxon>Neisseriales</taxon>
        <taxon>Neisseriaceae</taxon>
        <taxon>Conchiformibius</taxon>
    </lineage>
</organism>
<dbReference type="EMBL" id="RQYC01000005">
    <property type="protein sequence ID" value="RRD90564.1"/>
    <property type="molecule type" value="Genomic_DNA"/>
</dbReference>
<accession>A0A3P2A583</accession>
<gene>
    <name evidence="3" type="ORF">EII21_04615</name>
</gene>
<feature type="transmembrane region" description="Helical" evidence="2">
    <location>
        <begin position="66"/>
        <end position="85"/>
    </location>
</feature>
<keyword evidence="2" id="KW-0472">Membrane</keyword>
<evidence type="ECO:0000313" key="3">
    <source>
        <dbReference type="EMBL" id="RRD90564.1"/>
    </source>
</evidence>
<reference evidence="3 4" key="1">
    <citation type="submission" date="2018-11" db="EMBL/GenBank/DDBJ databases">
        <title>Genomes From Bacteria Associated with the Canine Oral Cavity: a Test Case for Automated Genome-Based Taxonomic Assignment.</title>
        <authorList>
            <person name="Coil D.A."/>
            <person name="Jospin G."/>
            <person name="Darling A.E."/>
            <person name="Wallis C."/>
            <person name="Davis I.J."/>
            <person name="Harris S."/>
            <person name="Eisen J.A."/>
            <person name="Holcombe L.J."/>
            <person name="O'Flynn C."/>
        </authorList>
    </citation>
    <scope>NUCLEOTIDE SEQUENCE [LARGE SCALE GENOMIC DNA]</scope>
    <source>
        <strain evidence="3 4">COT-280</strain>
    </source>
</reference>
<dbReference type="AlphaFoldDB" id="A0A3P2A583"/>
<proteinExistence type="predicted"/>
<evidence type="ECO:0000256" key="1">
    <source>
        <dbReference type="SAM" id="MobiDB-lite"/>
    </source>
</evidence>
<feature type="region of interest" description="Disordered" evidence="1">
    <location>
        <begin position="179"/>
        <end position="206"/>
    </location>
</feature>
<dbReference type="Proteomes" id="UP000269923">
    <property type="component" value="Unassembled WGS sequence"/>
</dbReference>
<feature type="transmembrane region" description="Helical" evidence="2">
    <location>
        <begin position="29"/>
        <end position="46"/>
    </location>
</feature>
<keyword evidence="2" id="KW-0812">Transmembrane</keyword>
<sequence>MSYRSDPRRRPAAPPPAEPAQCNRPLQKMLLGSAVGFFGASMVLPFQDDKPGLWAVFTVLGHPFELLYWLFPICTLAFVPVLFRLHETRLPIFKALLVGVLMLLAVINLYFDRNGIAVGIGVAFWLASGYMLFAAAMRWRYPRGGLKTSLSSLVLAIVLSIWMQGVFQGGNGGHIWNSRGQTPDDSMLPSAKTAPEAPAPARQNAPAASLGALNRQTLIAVNRDRNLYNPWAEKEAEATCETAIRRDYPVLLPPRFSEDGYEWRNYQHSDAACNTLLYVGTPGLSKKPDLDYRIAQDHRNNTYLLLVNQKGNELYTHTFTPDSGGVTDIAYIDTLNQGFAKMVDNPTPNQLLDGEYVFSKAAMPAQADILMRGCAWKPVNGRPNTYQWGTGRINWRGQALLRPENFCSKTHVGVAHLSPHPQAHLAGNAVDNRLYVKLFRGEDLKPVECGAVSLPLDSNDVEAWQSGQLQAESIRIETAAAGSCINVKVKLSDGRVLGSS</sequence>
<keyword evidence="4" id="KW-1185">Reference proteome</keyword>
<dbReference type="RefSeq" id="WP_124794449.1">
    <property type="nucleotide sequence ID" value="NZ_RQYC01000005.1"/>
</dbReference>
<dbReference type="OrthoDB" id="8610453at2"/>
<feature type="compositionally biased region" description="Low complexity" evidence="1">
    <location>
        <begin position="194"/>
        <end position="206"/>
    </location>
</feature>
<comment type="caution">
    <text evidence="3">The sequence shown here is derived from an EMBL/GenBank/DDBJ whole genome shotgun (WGS) entry which is preliminary data.</text>
</comment>
<name>A0A3P2A583_9NEIS</name>
<feature type="transmembrane region" description="Helical" evidence="2">
    <location>
        <begin position="117"/>
        <end position="137"/>
    </location>
</feature>